<feature type="region of interest" description="Disordered" evidence="10">
    <location>
        <begin position="482"/>
        <end position="566"/>
    </location>
</feature>
<keyword evidence="7" id="KW-0067">ATP-binding</keyword>
<evidence type="ECO:0000256" key="8">
    <source>
        <dbReference type="ARBA" id="ARBA00047899"/>
    </source>
</evidence>
<evidence type="ECO:0000256" key="10">
    <source>
        <dbReference type="SAM" id="MobiDB-lite"/>
    </source>
</evidence>
<evidence type="ECO:0000256" key="5">
    <source>
        <dbReference type="ARBA" id="ARBA00022741"/>
    </source>
</evidence>
<evidence type="ECO:0000256" key="7">
    <source>
        <dbReference type="ARBA" id="ARBA00022840"/>
    </source>
</evidence>
<dbReference type="InterPro" id="IPR008271">
    <property type="entry name" value="Ser/Thr_kinase_AS"/>
</dbReference>
<accession>A0ABQ8M9Z9</accession>
<name>A0ABQ8M9Z9_LABRO</name>
<reference evidence="12 13" key="1">
    <citation type="submission" date="2022-01" db="EMBL/GenBank/DDBJ databases">
        <title>A high-quality chromosome-level genome assembly of rohu carp, Labeo rohita.</title>
        <authorList>
            <person name="Arick M.A. II"/>
            <person name="Hsu C.-Y."/>
            <person name="Magbanua Z."/>
            <person name="Pechanova O."/>
            <person name="Grover C."/>
            <person name="Miller E."/>
            <person name="Thrash A."/>
            <person name="Ezzel L."/>
            <person name="Alam S."/>
            <person name="Benzie J."/>
            <person name="Hamilton M."/>
            <person name="Karsi A."/>
            <person name="Lawrence M.L."/>
            <person name="Peterson D.G."/>
        </authorList>
    </citation>
    <scope>NUCLEOTIDE SEQUENCE [LARGE SCALE GENOMIC DNA]</scope>
    <source>
        <strain evidence="13">BAU-BD-2019</strain>
        <tissue evidence="12">Blood</tissue>
    </source>
</reference>
<feature type="compositionally biased region" description="Polar residues" evidence="10">
    <location>
        <begin position="76"/>
        <end position="88"/>
    </location>
</feature>
<keyword evidence="6" id="KW-0418">Kinase</keyword>
<organism evidence="12 13">
    <name type="scientific">Labeo rohita</name>
    <name type="common">Indian major carp</name>
    <name type="synonym">Cyprinus rohita</name>
    <dbReference type="NCBI Taxonomy" id="84645"/>
    <lineage>
        <taxon>Eukaryota</taxon>
        <taxon>Metazoa</taxon>
        <taxon>Chordata</taxon>
        <taxon>Craniata</taxon>
        <taxon>Vertebrata</taxon>
        <taxon>Euteleostomi</taxon>
        <taxon>Actinopterygii</taxon>
        <taxon>Neopterygii</taxon>
        <taxon>Teleostei</taxon>
        <taxon>Ostariophysi</taxon>
        <taxon>Cypriniformes</taxon>
        <taxon>Cyprinidae</taxon>
        <taxon>Labeoninae</taxon>
        <taxon>Labeonini</taxon>
        <taxon>Labeo</taxon>
    </lineage>
</organism>
<sequence length="682" mass="75887">MPDAGTDMGMDSGRILGMKAPAPAATENTPPSSLSSGPPAFLPPFPVAVGRRRGLSRAMMQTLAITKRTKAASCSSCLQPRSRSLTSPRKTDRVGRGSRSVGNSTCFPHVAVKVIDKRKAKKDSYVTKNLRREGQIQQMIRHPNITQLLDILETENSYYLVMELCPGGNLMNHIYEKKRLEEREAQKYVRQLVMAVEHLHRAGVVHRDLKIENLLLDDQDNIKLIDFGLSNCAGILGYSDPFSTQCGSPAYAAPELLSRKKYGPKVDVWSIGVNMYAMLTGTLPFTVEPFSLKALHQRMVDKDMNPLPPSISSAATSLLRRLLEPDPDKRPNIHQVMADQWLQLGNPHTGVPYLNRIHIEEINHTVLLHMTEKMGYKHSEVLSAVLTNKACHTLTVYFLLNKKMKRLSKEYREKEYNMESEKRYELFQTQWRKHVEKVTIPPKQTPVYLAVNKGPTKKKQPRNGRGGCITSSSLEYMEIHPLYPTPQTTPQPTPHPTPTHPTPETQPAQKDSSKDRSKAVNPSPRPPSSLGSHSWASARKELSEDPPPAPWFKLTNGQLSPPRHVSAFQPESSYLKKATIPSPPVLIVKPQPKKCAPASDWLSSSDSSGSPPSSGASEGPDSPQLRIKFPSMGIGQILKKKVGPFNFQLPQFKPERVVEVESPTPYHMQTLLCASGALKTLC</sequence>
<dbReference type="InterPro" id="IPR011009">
    <property type="entry name" value="Kinase-like_dom_sf"/>
</dbReference>
<evidence type="ECO:0000256" key="6">
    <source>
        <dbReference type="ARBA" id="ARBA00022777"/>
    </source>
</evidence>
<evidence type="ECO:0000256" key="4">
    <source>
        <dbReference type="ARBA" id="ARBA00022679"/>
    </source>
</evidence>
<gene>
    <name evidence="12" type="ORF">H4Q32_022214</name>
</gene>
<keyword evidence="5" id="KW-0547">Nucleotide-binding</keyword>
<comment type="caution">
    <text evidence="12">The sequence shown here is derived from an EMBL/GenBank/DDBJ whole genome shotgun (WGS) entry which is preliminary data.</text>
</comment>
<evidence type="ECO:0000256" key="2">
    <source>
        <dbReference type="ARBA" id="ARBA00012513"/>
    </source>
</evidence>
<dbReference type="PROSITE" id="PS50011">
    <property type="entry name" value="PROTEIN_KINASE_DOM"/>
    <property type="match status" value="1"/>
</dbReference>
<evidence type="ECO:0000313" key="12">
    <source>
        <dbReference type="EMBL" id="KAI2659705.1"/>
    </source>
</evidence>
<dbReference type="Pfam" id="PF00069">
    <property type="entry name" value="Pkinase"/>
    <property type="match status" value="1"/>
</dbReference>
<dbReference type="Gene3D" id="1.10.510.10">
    <property type="entry name" value="Transferase(Phosphotransferase) domain 1"/>
    <property type="match status" value="1"/>
</dbReference>
<evidence type="ECO:0000313" key="13">
    <source>
        <dbReference type="Proteomes" id="UP000830375"/>
    </source>
</evidence>
<dbReference type="EMBL" id="JACTAM010000010">
    <property type="protein sequence ID" value="KAI2659705.1"/>
    <property type="molecule type" value="Genomic_DNA"/>
</dbReference>
<feature type="domain" description="Protein kinase" evidence="11">
    <location>
        <begin position="88"/>
        <end position="342"/>
    </location>
</feature>
<dbReference type="PANTHER" id="PTHR24346">
    <property type="entry name" value="MAP/MICROTUBULE AFFINITY-REGULATING KINASE"/>
    <property type="match status" value="1"/>
</dbReference>
<dbReference type="EC" id="2.7.11.1" evidence="2"/>
<comment type="catalytic activity">
    <reaction evidence="9">
        <text>L-seryl-[protein] + ATP = O-phospho-L-seryl-[protein] + ADP + H(+)</text>
        <dbReference type="Rhea" id="RHEA:17989"/>
        <dbReference type="Rhea" id="RHEA-COMP:9863"/>
        <dbReference type="Rhea" id="RHEA-COMP:11604"/>
        <dbReference type="ChEBI" id="CHEBI:15378"/>
        <dbReference type="ChEBI" id="CHEBI:29999"/>
        <dbReference type="ChEBI" id="CHEBI:30616"/>
        <dbReference type="ChEBI" id="CHEBI:83421"/>
        <dbReference type="ChEBI" id="CHEBI:456216"/>
        <dbReference type="EC" id="2.7.11.1"/>
    </reaction>
</comment>
<feature type="region of interest" description="Disordered" evidence="10">
    <location>
        <begin position="76"/>
        <end position="100"/>
    </location>
</feature>
<evidence type="ECO:0000256" key="9">
    <source>
        <dbReference type="ARBA" id="ARBA00048679"/>
    </source>
</evidence>
<dbReference type="Proteomes" id="UP000830375">
    <property type="component" value="Unassembled WGS sequence"/>
</dbReference>
<dbReference type="SMART" id="SM00220">
    <property type="entry name" value="S_TKc"/>
    <property type="match status" value="1"/>
</dbReference>
<feature type="region of interest" description="Disordered" evidence="10">
    <location>
        <begin position="585"/>
        <end position="626"/>
    </location>
</feature>
<keyword evidence="13" id="KW-1185">Reference proteome</keyword>
<protein>
    <recommendedName>
        <fullName evidence="2">non-specific serine/threonine protein kinase</fullName>
        <ecNumber evidence="2">2.7.11.1</ecNumber>
    </recommendedName>
</protein>
<evidence type="ECO:0000259" key="11">
    <source>
        <dbReference type="PROSITE" id="PS50011"/>
    </source>
</evidence>
<dbReference type="SUPFAM" id="SSF56112">
    <property type="entry name" value="Protein kinase-like (PK-like)"/>
    <property type="match status" value="1"/>
</dbReference>
<feature type="compositionally biased region" description="Low complexity" evidence="10">
    <location>
        <begin position="596"/>
        <end position="623"/>
    </location>
</feature>
<keyword evidence="3" id="KW-0723">Serine/threonine-protein kinase</keyword>
<dbReference type="PANTHER" id="PTHR24346:SF80">
    <property type="entry name" value="HORMONALLY UP-REGULATED NEU TUMOR-ASSOCIATED KINASE"/>
    <property type="match status" value="1"/>
</dbReference>
<comment type="similarity">
    <text evidence="1">Belongs to the protein kinase superfamily. CAMK Ser/Thr protein kinase family. SNF1 subfamily.</text>
</comment>
<comment type="catalytic activity">
    <reaction evidence="8">
        <text>L-threonyl-[protein] + ATP = O-phospho-L-threonyl-[protein] + ADP + H(+)</text>
        <dbReference type="Rhea" id="RHEA:46608"/>
        <dbReference type="Rhea" id="RHEA-COMP:11060"/>
        <dbReference type="Rhea" id="RHEA-COMP:11605"/>
        <dbReference type="ChEBI" id="CHEBI:15378"/>
        <dbReference type="ChEBI" id="CHEBI:30013"/>
        <dbReference type="ChEBI" id="CHEBI:30616"/>
        <dbReference type="ChEBI" id="CHEBI:61977"/>
        <dbReference type="ChEBI" id="CHEBI:456216"/>
        <dbReference type="EC" id="2.7.11.1"/>
    </reaction>
</comment>
<proteinExistence type="inferred from homology"/>
<evidence type="ECO:0000256" key="3">
    <source>
        <dbReference type="ARBA" id="ARBA00022527"/>
    </source>
</evidence>
<evidence type="ECO:0000256" key="1">
    <source>
        <dbReference type="ARBA" id="ARBA00006234"/>
    </source>
</evidence>
<dbReference type="PROSITE" id="PS00108">
    <property type="entry name" value="PROTEIN_KINASE_ST"/>
    <property type="match status" value="1"/>
</dbReference>
<keyword evidence="4" id="KW-0808">Transferase</keyword>
<feature type="compositionally biased region" description="Pro residues" evidence="10">
    <location>
        <begin position="483"/>
        <end position="501"/>
    </location>
</feature>
<dbReference type="InterPro" id="IPR000719">
    <property type="entry name" value="Prot_kinase_dom"/>
</dbReference>